<reference evidence="5" key="1">
    <citation type="submission" date="2024-02" db="EMBL/GenBank/DDBJ databases">
        <authorList>
            <consortium name="ELIXIR-Norway"/>
            <consortium name="Elixir Norway"/>
        </authorList>
    </citation>
    <scope>NUCLEOTIDE SEQUENCE</scope>
</reference>
<evidence type="ECO:0000256" key="4">
    <source>
        <dbReference type="SAM" id="MobiDB-lite"/>
    </source>
</evidence>
<evidence type="ECO:0008006" key="7">
    <source>
        <dbReference type="Google" id="ProtNLM"/>
    </source>
</evidence>
<feature type="compositionally biased region" description="Polar residues" evidence="4">
    <location>
        <begin position="200"/>
        <end position="217"/>
    </location>
</feature>
<name>A0ABP0VI74_9BRYO</name>
<proteinExistence type="inferred from homology"/>
<comment type="caution">
    <text evidence="5">The sequence shown here is derived from an EMBL/GenBank/DDBJ whole genome shotgun (WGS) entry which is preliminary data.</text>
</comment>
<evidence type="ECO:0000256" key="2">
    <source>
        <dbReference type="ARBA" id="ARBA00005907"/>
    </source>
</evidence>
<feature type="region of interest" description="Disordered" evidence="4">
    <location>
        <begin position="145"/>
        <end position="166"/>
    </location>
</feature>
<evidence type="ECO:0000313" key="6">
    <source>
        <dbReference type="Proteomes" id="UP001497444"/>
    </source>
</evidence>
<feature type="region of interest" description="Disordered" evidence="4">
    <location>
        <begin position="200"/>
        <end position="233"/>
    </location>
</feature>
<keyword evidence="3" id="KW-0539">Nucleus</keyword>
<evidence type="ECO:0000313" key="5">
    <source>
        <dbReference type="EMBL" id="CAK9253212.1"/>
    </source>
</evidence>
<dbReference type="PANTHER" id="PTHR12687:SF4">
    <property type="entry name" value="NUCLEOLAR COMPLEX PROTEIN 2 HOMOLOG"/>
    <property type="match status" value="1"/>
</dbReference>
<comment type="similarity">
    <text evidence="2">Belongs to the NOC2 family.</text>
</comment>
<organism evidence="5 6">
    <name type="scientific">Sphagnum jensenii</name>
    <dbReference type="NCBI Taxonomy" id="128206"/>
    <lineage>
        <taxon>Eukaryota</taxon>
        <taxon>Viridiplantae</taxon>
        <taxon>Streptophyta</taxon>
        <taxon>Embryophyta</taxon>
        <taxon>Bryophyta</taxon>
        <taxon>Sphagnophytina</taxon>
        <taxon>Sphagnopsida</taxon>
        <taxon>Sphagnales</taxon>
        <taxon>Sphagnaceae</taxon>
        <taxon>Sphagnum</taxon>
    </lineage>
</organism>
<feature type="region of interest" description="Disordered" evidence="4">
    <location>
        <begin position="683"/>
        <end position="707"/>
    </location>
</feature>
<feature type="compositionally biased region" description="Acidic residues" evidence="4">
    <location>
        <begin position="69"/>
        <end position="78"/>
    </location>
</feature>
<dbReference type="Proteomes" id="UP001497444">
    <property type="component" value="Unassembled WGS sequence"/>
</dbReference>
<dbReference type="Pfam" id="PF03715">
    <property type="entry name" value="Noc2"/>
    <property type="match status" value="1"/>
</dbReference>
<evidence type="ECO:0000256" key="1">
    <source>
        <dbReference type="ARBA" id="ARBA00004123"/>
    </source>
</evidence>
<protein>
    <recommendedName>
        <fullName evidence="7">Nucleolar complex protein 2</fullName>
    </recommendedName>
</protein>
<dbReference type="PANTHER" id="PTHR12687">
    <property type="entry name" value="NUCLEOLAR COMPLEX 2 AND RAD4-RELATED"/>
    <property type="match status" value="1"/>
</dbReference>
<keyword evidence="6" id="KW-1185">Reference proteome</keyword>
<feature type="compositionally biased region" description="Basic residues" evidence="4">
    <location>
        <begin position="84"/>
        <end position="95"/>
    </location>
</feature>
<sequence>MKHRAQLKSLKQKDPEFYRFLQENDQNLLRFEDNEGLENREESISLDHNEKDEGMRYDGENELQYMTFDDTDAGDTPELESASKKTKLSKNRRNKTALSASPAEKELIDVSMEIFHQDLERAKLGMFPAVKRIFAYFQAACVPHNEEDEEDEEENTREAAAKPVSNPYTVKSPDVYNEIMVQMVESVHQIFTALFLSNDASSDPSQNSSRAQISNSRNFKRNKREQNTTPYYDFTTASTHPKWGRYEHLISSYFKSLASVLHGIENINTDIGVFILNHMQEYITLLYCIPKTSRMLLRVLIKIWAEGPAIMDRQANANTTAKSSAKSPMNTNTNANHANVNGNTAAHSIRSHALLLIRQMSTVLPGTFTEDSFRSIYMHYAKVCDSYNELVAPTIHYMIESIAQLYTTNPANAYQQTFVSIRQLALLLRAVILKKNSEHAKSLTSWQYLNCIRLWTRVLSLLPTPQQLGDLFYPLTQIILGLLSTIQSHYYLPLKFHLIACLHVLAANAPCFIPVAPRIYEVFDIADLHHKSTPSTEIPIPFKYAIKIATNSIHTKQIKDVIVQETIQLITNDAEIYKYNPAYPEYVYLTVKKLRSFLKGCKVIKWRDLCKACINQLEEHSQWVKEKRLTMQSTIGGNNVFEPLLPPNTQNVSARMNKLMNSLYIDNMYTNRVVVADNQFENHSVPDASTKGDTHTNKKKKKNENPLEMPVREGNAVVTTDSSERKKKNAIKIMDKPYAAVKSDKKMNVSTGGSGKKEKSLNSSTDIVEDFYWSDNDS</sequence>
<comment type="subcellular location">
    <subcellularLocation>
        <location evidence="1">Nucleus</location>
    </subcellularLocation>
</comment>
<feature type="region of interest" description="Disordered" evidence="4">
    <location>
        <begin position="68"/>
        <end position="101"/>
    </location>
</feature>
<gene>
    <name evidence="5" type="ORF">CSSPJE1EN1_LOCUS28590</name>
</gene>
<accession>A0ABP0VI74</accession>
<evidence type="ECO:0000256" key="3">
    <source>
        <dbReference type="ARBA" id="ARBA00023242"/>
    </source>
</evidence>
<dbReference type="InterPro" id="IPR005343">
    <property type="entry name" value="Noc2"/>
</dbReference>
<feature type="compositionally biased region" description="Acidic residues" evidence="4">
    <location>
        <begin position="146"/>
        <end position="155"/>
    </location>
</feature>
<dbReference type="EMBL" id="CAXAQS010000797">
    <property type="protein sequence ID" value="CAK9253212.1"/>
    <property type="molecule type" value="Genomic_DNA"/>
</dbReference>
<feature type="region of interest" description="Disordered" evidence="4">
    <location>
        <begin position="742"/>
        <end position="778"/>
    </location>
</feature>